<keyword evidence="12" id="KW-1185">Reference proteome</keyword>
<dbReference type="PROSITE" id="PS00973">
    <property type="entry name" value="USP_2"/>
    <property type="match status" value="1"/>
</dbReference>
<dbReference type="PROSITE" id="PS50235">
    <property type="entry name" value="USP_3"/>
    <property type="match status" value="1"/>
</dbReference>
<feature type="compositionally biased region" description="Low complexity" evidence="8">
    <location>
        <begin position="476"/>
        <end position="497"/>
    </location>
</feature>
<evidence type="ECO:0000256" key="2">
    <source>
        <dbReference type="ARBA" id="ARBA00009085"/>
    </source>
</evidence>
<dbReference type="GO" id="GO:0004843">
    <property type="term" value="F:cysteine-type deubiquitinase activity"/>
    <property type="evidence" value="ECO:0007669"/>
    <property type="project" value="UniProtKB-EC"/>
</dbReference>
<dbReference type="AlphaFoldDB" id="A0A1R1PYD6"/>
<evidence type="ECO:0000313" key="12">
    <source>
        <dbReference type="Proteomes" id="UP000188320"/>
    </source>
</evidence>
<dbReference type="InterPro" id="IPR001763">
    <property type="entry name" value="Rhodanese-like_dom"/>
</dbReference>
<evidence type="ECO:0000256" key="8">
    <source>
        <dbReference type="SAM" id="MobiDB-lite"/>
    </source>
</evidence>
<dbReference type="InterPro" id="IPR028889">
    <property type="entry name" value="USP"/>
</dbReference>
<feature type="region of interest" description="Disordered" evidence="8">
    <location>
        <begin position="308"/>
        <end position="331"/>
    </location>
</feature>
<evidence type="ECO:0000256" key="1">
    <source>
        <dbReference type="ARBA" id="ARBA00000707"/>
    </source>
</evidence>
<dbReference type="InterPro" id="IPR001394">
    <property type="entry name" value="Peptidase_C19_UCH"/>
</dbReference>
<dbReference type="PROSITE" id="PS50206">
    <property type="entry name" value="RHODANESE_3"/>
    <property type="match status" value="1"/>
</dbReference>
<dbReference type="PANTHER" id="PTHR21646:SF95">
    <property type="entry name" value="UBIQUITIN CARBOXYL-TERMINAL HYDROLASE 4-RELATED"/>
    <property type="match status" value="1"/>
</dbReference>
<evidence type="ECO:0000259" key="10">
    <source>
        <dbReference type="PROSITE" id="PS50235"/>
    </source>
</evidence>
<evidence type="ECO:0000256" key="4">
    <source>
        <dbReference type="ARBA" id="ARBA00022670"/>
    </source>
</evidence>
<comment type="caution">
    <text evidence="11">The sequence shown here is derived from an EMBL/GenBank/DDBJ whole genome shotgun (WGS) entry which is preliminary data.</text>
</comment>
<dbReference type="GO" id="GO:0006508">
    <property type="term" value="P:proteolysis"/>
    <property type="evidence" value="ECO:0007669"/>
    <property type="project" value="UniProtKB-KW"/>
</dbReference>
<name>A0A1R1PYD6_ZANCU</name>
<sequence length="1029" mass="115219">MDQRFERLKPQGVEGRTAEGRNGDDSTIEAKELLKRIKVGVGIGGHGEDQRVLVLDVRKPEDYRKCRVKCEDVININPSWLSSKSTQDDLYQAIGKNNPSGDQSKFGKKNRYKDVVCMDEGSDEVAGNQYWLRMLLLTIYHRELGDPSVKKPKLLLGGLKKWIEECGLDECEGTDVYQTKNKLVHSNAHFETETDTEAEKNKKKKREKYGGTQWNTSVYQFFSNKPQVVAVAADIESSDIIKKYYGLGQENGYRSGGDGENHDPKMVASKARQLEEQLTNKSTTADMGQTAGEVYKQQYQQYQQQQQQERQQQQLENYRVGSSSQLSDVTTPAMVDKINTQNEHNGGKDMDEKAVMAEKYKNGSRLGRRKTIFDNPLLGFTTTENSEYEGAVGSQLVPNFSNKAPTVVSGQKSDQLYNKSLPQPPAVPEKPHALVAEIASEHKKSAFTPVVATNAALEQKPLPARNVPLPIPPQHPLSTSTSTSTSPLPRQQQQQKLLETSGYIQKSASNEPTARLYHGQTAGDGATKPPAPPLPVHHLRAREDSRNVTTNGISTQNQYPQLTATATDTIQRKQHYQPRYREDLLPSSEAVSQRMVANISLTGLKNFGNTCYMNSVLQCLSGTIPFARFFLTGAWKRQVVASRDLFVSQLTLLASSTSATKLKSNTKTKNDTKSRMLDERKGSETLTKEFVHVVEQLWSGQYTHLSPLTLLRAVQKSLPMFEGNDQHDAQEFTSNFLGVVHDSLNTAPAAFSHTKLLTSNAASASDTLAQEKAFEALPDWKQADIKWTEYLKLNWSIVVSIFHGQLQSRLQCKSCKHTSTTYHPFTELSLPIPIDFGSDFSVFGKKSTANALSAATKNAKNCSKMSFDITECLNKFVEYEYLDNENKWNCPNCRKKSPATKRLLISRLPLVLLLHLKRFRYVGPFRDKLECMVRYPLQGLDMGKYCTPDANVNINSKSTGSNGNSSTKYHLYAVANHMGCLNGGHYTASVYSGLRRQWFYFNDTRITTINESDVISPAAYLLFFVLDQA</sequence>
<dbReference type="EC" id="3.4.19.12" evidence="3"/>
<dbReference type="InterPro" id="IPR050185">
    <property type="entry name" value="Ub_carboxyl-term_hydrolase"/>
</dbReference>
<feature type="domain" description="USP" evidence="10">
    <location>
        <begin position="602"/>
        <end position="1027"/>
    </location>
</feature>
<comment type="similarity">
    <text evidence="2">Belongs to the peptidase C19 family.</text>
</comment>
<dbReference type="InterPro" id="IPR038765">
    <property type="entry name" value="Papain-like_cys_pep_sf"/>
</dbReference>
<dbReference type="PANTHER" id="PTHR21646">
    <property type="entry name" value="UBIQUITIN CARBOXYL-TERMINAL HYDROLASE"/>
    <property type="match status" value="1"/>
</dbReference>
<dbReference type="Proteomes" id="UP000188320">
    <property type="component" value="Unassembled WGS sequence"/>
</dbReference>
<feature type="compositionally biased region" description="Polar residues" evidence="8">
    <location>
        <begin position="320"/>
        <end position="330"/>
    </location>
</feature>
<dbReference type="CDD" id="cd02674">
    <property type="entry name" value="Peptidase_C19R"/>
    <property type="match status" value="1"/>
</dbReference>
<dbReference type="SUPFAM" id="SSF52821">
    <property type="entry name" value="Rhodanese/Cell cycle control phosphatase"/>
    <property type="match status" value="1"/>
</dbReference>
<comment type="catalytic activity">
    <reaction evidence="1">
        <text>Thiol-dependent hydrolysis of ester, thioester, amide, peptide and isopeptide bonds formed by the C-terminal Gly of ubiquitin (a 76-residue protein attached to proteins as an intracellular targeting signal).</text>
        <dbReference type="EC" id="3.4.19.12"/>
    </reaction>
</comment>
<dbReference type="EMBL" id="LSSK01000026">
    <property type="protein sequence ID" value="OMH85973.1"/>
    <property type="molecule type" value="Genomic_DNA"/>
</dbReference>
<keyword evidence="4" id="KW-0645">Protease</keyword>
<organism evidence="11 12">
    <name type="scientific">Zancudomyces culisetae</name>
    <name type="common">Gut fungus</name>
    <name type="synonym">Smittium culisetae</name>
    <dbReference type="NCBI Taxonomy" id="1213189"/>
    <lineage>
        <taxon>Eukaryota</taxon>
        <taxon>Fungi</taxon>
        <taxon>Fungi incertae sedis</taxon>
        <taxon>Zoopagomycota</taxon>
        <taxon>Kickxellomycotina</taxon>
        <taxon>Harpellomycetes</taxon>
        <taxon>Harpellales</taxon>
        <taxon>Legeriomycetaceae</taxon>
        <taxon>Zancudomyces</taxon>
    </lineage>
</organism>
<dbReference type="Pfam" id="PF00443">
    <property type="entry name" value="UCH"/>
    <property type="match status" value="1"/>
</dbReference>
<dbReference type="OrthoDB" id="292964at2759"/>
<feature type="domain" description="Rhodanese" evidence="9">
    <location>
        <begin position="48"/>
        <end position="167"/>
    </location>
</feature>
<evidence type="ECO:0000256" key="3">
    <source>
        <dbReference type="ARBA" id="ARBA00012759"/>
    </source>
</evidence>
<dbReference type="Gene3D" id="3.40.250.10">
    <property type="entry name" value="Rhodanese-like domain"/>
    <property type="match status" value="1"/>
</dbReference>
<keyword evidence="6 11" id="KW-0378">Hydrolase</keyword>
<feature type="region of interest" description="Disordered" evidence="8">
    <location>
        <begin position="1"/>
        <end position="27"/>
    </location>
</feature>
<feature type="compositionally biased region" description="Basic and acidic residues" evidence="8">
    <location>
        <begin position="16"/>
        <end position="27"/>
    </location>
</feature>
<reference evidence="12" key="1">
    <citation type="submission" date="2017-01" db="EMBL/GenBank/DDBJ databases">
        <authorList>
            <person name="Wang Y."/>
            <person name="White M."/>
            <person name="Kvist S."/>
            <person name="Moncalvo J.-M."/>
        </authorList>
    </citation>
    <scope>NUCLEOTIDE SEQUENCE [LARGE SCALE GENOMIC DNA]</scope>
    <source>
        <strain evidence="12">COL-18-3</strain>
    </source>
</reference>
<feature type="region of interest" description="Disordered" evidence="8">
    <location>
        <begin position="461"/>
        <end position="497"/>
    </location>
</feature>
<keyword evidence="5" id="KW-0833">Ubl conjugation pathway</keyword>
<dbReference type="CDD" id="cd00158">
    <property type="entry name" value="RHOD"/>
    <property type="match status" value="1"/>
</dbReference>
<dbReference type="SMART" id="SM00450">
    <property type="entry name" value="RHOD"/>
    <property type="match status" value="1"/>
</dbReference>
<evidence type="ECO:0000256" key="6">
    <source>
        <dbReference type="ARBA" id="ARBA00022801"/>
    </source>
</evidence>
<gene>
    <name evidence="11" type="ORF">AX774_g482</name>
</gene>
<evidence type="ECO:0000259" key="9">
    <source>
        <dbReference type="PROSITE" id="PS50206"/>
    </source>
</evidence>
<dbReference type="GO" id="GO:0016579">
    <property type="term" value="P:protein deubiquitination"/>
    <property type="evidence" value="ECO:0007669"/>
    <property type="project" value="InterPro"/>
</dbReference>
<dbReference type="InterPro" id="IPR018200">
    <property type="entry name" value="USP_CS"/>
</dbReference>
<evidence type="ECO:0000256" key="5">
    <source>
        <dbReference type="ARBA" id="ARBA00022786"/>
    </source>
</evidence>
<dbReference type="InterPro" id="IPR036873">
    <property type="entry name" value="Rhodanese-like_dom_sf"/>
</dbReference>
<proteinExistence type="inferred from homology"/>
<accession>A0A1R1PYD6</accession>
<keyword evidence="7" id="KW-0788">Thiol protease</keyword>
<protein>
    <recommendedName>
        <fullName evidence="3">ubiquitinyl hydrolase 1</fullName>
        <ecNumber evidence="3">3.4.19.12</ecNumber>
    </recommendedName>
</protein>
<evidence type="ECO:0000313" key="11">
    <source>
        <dbReference type="EMBL" id="OMH85973.1"/>
    </source>
</evidence>
<dbReference type="SUPFAM" id="SSF54001">
    <property type="entry name" value="Cysteine proteinases"/>
    <property type="match status" value="1"/>
</dbReference>
<evidence type="ECO:0000256" key="7">
    <source>
        <dbReference type="ARBA" id="ARBA00022807"/>
    </source>
</evidence>
<dbReference type="Gene3D" id="3.90.70.10">
    <property type="entry name" value="Cysteine proteinases"/>
    <property type="match status" value="1"/>
</dbReference>
<dbReference type="PROSITE" id="PS00972">
    <property type="entry name" value="USP_1"/>
    <property type="match status" value="1"/>
</dbReference>